<accession>A0A0D0DXC5</accession>
<dbReference type="Proteomes" id="UP000054538">
    <property type="component" value="Unassembled WGS sequence"/>
</dbReference>
<proteinExistence type="predicted"/>
<feature type="chain" id="PRO_5002208677" evidence="1">
    <location>
        <begin position="25"/>
        <end position="97"/>
    </location>
</feature>
<feature type="non-terminal residue" evidence="2">
    <location>
        <position position="97"/>
    </location>
</feature>
<keyword evidence="1" id="KW-0732">Signal</keyword>
<dbReference type="AlphaFoldDB" id="A0A0D0DXC5"/>
<keyword evidence="3" id="KW-1185">Reference proteome</keyword>
<sequence length="97" mass="10872">YLQWCKANKFVLMLLSDAQECCLAAATANAKQGTLNNHVWEVMPTECVIPYTYQLFCEALVEWLICTNQACCCIPIQAVDHLTFKKMIDVASHATKG</sequence>
<gene>
    <name evidence="2" type="ORF">PAXRUDRAFT_98937</name>
</gene>
<reference evidence="2 3" key="1">
    <citation type="submission" date="2014-04" db="EMBL/GenBank/DDBJ databases">
        <authorList>
            <consortium name="DOE Joint Genome Institute"/>
            <person name="Kuo A."/>
            <person name="Kohler A."/>
            <person name="Jargeat P."/>
            <person name="Nagy L.G."/>
            <person name="Floudas D."/>
            <person name="Copeland A."/>
            <person name="Barry K.W."/>
            <person name="Cichocki N."/>
            <person name="Veneault-Fourrey C."/>
            <person name="LaButti K."/>
            <person name="Lindquist E.A."/>
            <person name="Lipzen A."/>
            <person name="Lundell T."/>
            <person name="Morin E."/>
            <person name="Murat C."/>
            <person name="Sun H."/>
            <person name="Tunlid A."/>
            <person name="Henrissat B."/>
            <person name="Grigoriev I.V."/>
            <person name="Hibbett D.S."/>
            <person name="Martin F."/>
            <person name="Nordberg H.P."/>
            <person name="Cantor M.N."/>
            <person name="Hua S.X."/>
        </authorList>
    </citation>
    <scope>NUCLEOTIDE SEQUENCE [LARGE SCALE GENOMIC DNA]</scope>
    <source>
        <strain evidence="2 3">Ve08.2h10</strain>
    </source>
</reference>
<organism evidence="2 3">
    <name type="scientific">Paxillus rubicundulus Ve08.2h10</name>
    <dbReference type="NCBI Taxonomy" id="930991"/>
    <lineage>
        <taxon>Eukaryota</taxon>
        <taxon>Fungi</taxon>
        <taxon>Dikarya</taxon>
        <taxon>Basidiomycota</taxon>
        <taxon>Agaricomycotina</taxon>
        <taxon>Agaricomycetes</taxon>
        <taxon>Agaricomycetidae</taxon>
        <taxon>Boletales</taxon>
        <taxon>Paxilineae</taxon>
        <taxon>Paxillaceae</taxon>
        <taxon>Paxillus</taxon>
    </lineage>
</organism>
<feature type="signal peptide" evidence="1">
    <location>
        <begin position="1"/>
        <end position="24"/>
    </location>
</feature>
<dbReference type="OrthoDB" id="3256444at2759"/>
<dbReference type="InParanoid" id="A0A0D0DXC5"/>
<evidence type="ECO:0000256" key="1">
    <source>
        <dbReference type="SAM" id="SignalP"/>
    </source>
</evidence>
<evidence type="ECO:0000313" key="2">
    <source>
        <dbReference type="EMBL" id="KIK90924.1"/>
    </source>
</evidence>
<protein>
    <submittedName>
        <fullName evidence="2">Uncharacterized protein</fullName>
    </submittedName>
</protein>
<name>A0A0D0DXC5_9AGAM</name>
<evidence type="ECO:0000313" key="3">
    <source>
        <dbReference type="Proteomes" id="UP000054538"/>
    </source>
</evidence>
<feature type="non-terminal residue" evidence="2">
    <location>
        <position position="1"/>
    </location>
</feature>
<dbReference type="HOGENOM" id="CLU_161754_0_0_1"/>
<dbReference type="EMBL" id="KN825452">
    <property type="protein sequence ID" value="KIK90924.1"/>
    <property type="molecule type" value="Genomic_DNA"/>
</dbReference>
<reference evidence="3" key="2">
    <citation type="submission" date="2015-01" db="EMBL/GenBank/DDBJ databases">
        <title>Evolutionary Origins and Diversification of the Mycorrhizal Mutualists.</title>
        <authorList>
            <consortium name="DOE Joint Genome Institute"/>
            <consortium name="Mycorrhizal Genomics Consortium"/>
            <person name="Kohler A."/>
            <person name="Kuo A."/>
            <person name="Nagy L.G."/>
            <person name="Floudas D."/>
            <person name="Copeland A."/>
            <person name="Barry K.W."/>
            <person name="Cichocki N."/>
            <person name="Veneault-Fourrey C."/>
            <person name="LaButti K."/>
            <person name="Lindquist E.A."/>
            <person name="Lipzen A."/>
            <person name="Lundell T."/>
            <person name="Morin E."/>
            <person name="Murat C."/>
            <person name="Riley R."/>
            <person name="Ohm R."/>
            <person name="Sun H."/>
            <person name="Tunlid A."/>
            <person name="Henrissat B."/>
            <person name="Grigoriev I.V."/>
            <person name="Hibbett D.S."/>
            <person name="Martin F."/>
        </authorList>
    </citation>
    <scope>NUCLEOTIDE SEQUENCE [LARGE SCALE GENOMIC DNA]</scope>
    <source>
        <strain evidence="3">Ve08.2h10</strain>
    </source>
</reference>